<dbReference type="PANTHER" id="PTHR10629:SF54">
    <property type="entry name" value="DNA METHYLTRANSFERASE DIM-2"/>
    <property type="match status" value="1"/>
</dbReference>
<feature type="compositionally biased region" description="Polar residues" evidence="6">
    <location>
        <begin position="1022"/>
        <end position="1034"/>
    </location>
</feature>
<dbReference type="Gene3D" id="3.90.120.10">
    <property type="entry name" value="DNA Methylase, subunit A, domain 2"/>
    <property type="match status" value="1"/>
</dbReference>
<keyword evidence="9" id="KW-1185">Reference proteome</keyword>
<dbReference type="InterPro" id="IPR057215">
    <property type="entry name" value="DUF7893"/>
</dbReference>
<evidence type="ECO:0000313" key="8">
    <source>
        <dbReference type="EMBL" id="OCT52841.1"/>
    </source>
</evidence>
<dbReference type="InterPro" id="IPR029063">
    <property type="entry name" value="SAM-dependent_MTases_sf"/>
</dbReference>
<feature type="region of interest" description="Disordered" evidence="6">
    <location>
        <begin position="93"/>
        <end position="120"/>
    </location>
</feature>
<dbReference type="GO" id="GO:0003677">
    <property type="term" value="F:DNA binding"/>
    <property type="evidence" value="ECO:0007669"/>
    <property type="project" value="TreeGrafter"/>
</dbReference>
<feature type="compositionally biased region" description="Gly residues" evidence="6">
    <location>
        <begin position="991"/>
        <end position="1000"/>
    </location>
</feature>
<feature type="region of interest" description="Disordered" evidence="6">
    <location>
        <begin position="1132"/>
        <end position="1231"/>
    </location>
</feature>
<evidence type="ECO:0000256" key="1">
    <source>
        <dbReference type="ARBA" id="ARBA00011975"/>
    </source>
</evidence>
<dbReference type="GO" id="GO:0005634">
    <property type="term" value="C:nucleus"/>
    <property type="evidence" value="ECO:0007669"/>
    <property type="project" value="TreeGrafter"/>
</dbReference>
<evidence type="ECO:0000256" key="2">
    <source>
        <dbReference type="ARBA" id="ARBA00022603"/>
    </source>
</evidence>
<dbReference type="PROSITE" id="PS51679">
    <property type="entry name" value="SAM_MT_C5"/>
    <property type="match status" value="1"/>
</dbReference>
<dbReference type="InterPro" id="IPR050390">
    <property type="entry name" value="C5-Methyltransferase"/>
</dbReference>
<evidence type="ECO:0000259" key="7">
    <source>
        <dbReference type="Pfam" id="PF25423"/>
    </source>
</evidence>
<proteinExistence type="inferred from homology"/>
<dbReference type="PANTHER" id="PTHR10629">
    <property type="entry name" value="CYTOSINE-SPECIFIC METHYLTRANSFERASE"/>
    <property type="match status" value="1"/>
</dbReference>
<dbReference type="Pfam" id="PF00145">
    <property type="entry name" value="DNA_methylase"/>
    <property type="match status" value="1"/>
</dbReference>
<dbReference type="SUPFAM" id="SSF53335">
    <property type="entry name" value="S-adenosyl-L-methionine-dependent methyltransferases"/>
    <property type="match status" value="1"/>
</dbReference>
<dbReference type="VEuPathDB" id="FungiDB:G647_04183"/>
<evidence type="ECO:0000313" key="9">
    <source>
        <dbReference type="Proteomes" id="UP000094526"/>
    </source>
</evidence>
<keyword evidence="4 5" id="KW-0949">S-adenosyl-L-methionine</keyword>
<organism evidence="8 9">
    <name type="scientific">Cladophialophora carrionii</name>
    <dbReference type="NCBI Taxonomy" id="86049"/>
    <lineage>
        <taxon>Eukaryota</taxon>
        <taxon>Fungi</taxon>
        <taxon>Dikarya</taxon>
        <taxon>Ascomycota</taxon>
        <taxon>Pezizomycotina</taxon>
        <taxon>Eurotiomycetes</taxon>
        <taxon>Chaetothyriomycetidae</taxon>
        <taxon>Chaetothyriales</taxon>
        <taxon>Herpotrichiellaceae</taxon>
        <taxon>Cladophialophora</taxon>
    </lineage>
</organism>
<dbReference type="InterPro" id="IPR001525">
    <property type="entry name" value="C5_MeTfrase"/>
</dbReference>
<feature type="compositionally biased region" description="Pro residues" evidence="6">
    <location>
        <begin position="1170"/>
        <end position="1182"/>
    </location>
</feature>
<dbReference type="VEuPathDB" id="FungiDB:CLCR_09467"/>
<feature type="region of interest" description="Disordered" evidence="6">
    <location>
        <begin position="988"/>
        <end position="1113"/>
    </location>
</feature>
<dbReference type="EMBL" id="LGRB01000008">
    <property type="protein sequence ID" value="OCT52841.1"/>
    <property type="molecule type" value="Genomic_DNA"/>
</dbReference>
<dbReference type="OrthoDB" id="5376140at2759"/>
<feature type="compositionally biased region" description="Polar residues" evidence="6">
    <location>
        <begin position="1082"/>
        <end position="1093"/>
    </location>
</feature>
<feature type="compositionally biased region" description="Basic and acidic residues" evidence="6">
    <location>
        <begin position="69"/>
        <end position="80"/>
    </location>
</feature>
<reference evidence="9" key="1">
    <citation type="submission" date="2015-07" db="EMBL/GenBank/DDBJ databases">
        <authorList>
            <person name="Teixeira M.M."/>
            <person name="Souza R.C."/>
            <person name="Almeida L.G."/>
            <person name="Vicente V.A."/>
            <person name="de Hoog S."/>
            <person name="Bocca A.L."/>
            <person name="de Almeida S.R."/>
            <person name="Vasconcelos A.T."/>
            <person name="Felipe M.S."/>
        </authorList>
    </citation>
    <scope>NUCLEOTIDE SEQUENCE [LARGE SCALE GENOMIC DNA]</scope>
    <source>
        <strain evidence="9">KSF</strain>
    </source>
</reference>
<dbReference type="AlphaFoldDB" id="A0A1C1CWJ1"/>
<name>A0A1C1CWJ1_9EURO</name>
<feature type="region of interest" description="Disordered" evidence="6">
    <location>
        <begin position="1"/>
        <end position="80"/>
    </location>
</feature>
<feature type="compositionally biased region" description="Polar residues" evidence="6">
    <location>
        <begin position="1041"/>
        <end position="1050"/>
    </location>
</feature>
<dbReference type="STRING" id="86049.A0A1C1CWJ1"/>
<dbReference type="Proteomes" id="UP000094526">
    <property type="component" value="Unassembled WGS sequence"/>
</dbReference>
<feature type="compositionally biased region" description="Polar residues" evidence="6">
    <location>
        <begin position="1222"/>
        <end position="1231"/>
    </location>
</feature>
<keyword evidence="2 5" id="KW-0489">Methyltransferase</keyword>
<dbReference type="EC" id="2.1.1.37" evidence="1"/>
<accession>A0A1C1CWJ1</accession>
<comment type="similarity">
    <text evidence="5">Belongs to the class I-like SAM-binding methyltransferase superfamily. C5-methyltransferase family.</text>
</comment>
<feature type="active site" evidence="5">
    <location>
        <position position="697"/>
    </location>
</feature>
<sequence length="1231" mass="138456">MPKLQEPDDEPPSVHEYTEASASLDTSSEGETDPEELGSLAAKDGVVLSAPRRATLRNARGNLSRSLPRSRDCHHEEQETTLKRALRDLESAEEVRRSYPPRFSTIGPSEVASSYSPESQTLSDLIDLDRGQTNEDDEDDFGLKDSTFFFEFDVEDFCVYQSSTTCSGARERDGLEGRYESLHIVTSYRDDTDWFIDGTIKSAENRRSFIRGAIVDVNIGALEDQTQHSAAEFIWVLTTEGQKRHYWYRLRTPSKAYERYWSSYLWLADFTKFFIDFLHINLATGVSVCLGAFESSFCTWVKEVHGSKVSDWHRQCGERKDFRQYVLYYAQFLRERVCYLQEKGDGDNPRLSHTVWDEIAAGEISYDRQTISSREKTVVTRHVASSFLKPFPGWRDQHRLLNVVEKCAEVEAYADDQRRKWNFPNKLGFSQRDNFRGTGRHKISIAAWLLEEAAIENRPVHVRDPSLLLRAVVIIRDPLTDWDEYNFRFAWVRAVSNTTLSVVWLVLPTDTLCGKSEDKTFYPIGNELFFSDDCNCKPMSVRNVIKIVKASPFSDHAQEGSQLFIHSLYRQNGGIHAKAIESELSCHCQKTRGASARPTKELAREHPADPSTAHKMKVCALCSGAGLLDHAFCNAGLAETVLAVELNEMAARSHMANNRSDQCEYLIDSVNPVLQDYMTGTKPLPPQIHCIIAGCPCQGFSMLNHHKGASNYQSQKNCSILANMLSWIEIFMPAYVLIENVGNMDRLKPNPCRQAICHLVALGYQVRKSFRVDCEVGGVSTRERLFIVAAAPGAVLPNEIPITHHRRDHRGSEYKPRSAWSAICDLKPIDNDTVLNHEDPDHIPLKRLKINWDKDVSFRNLVPKIDTSLSEAYYSRKLSATENRFFRSLNQTQRARSSKVLMRIKKHDPFRTITTEINPFEARNGGEVLHPSQDRLISLRETCRAMGVPDGFLLAGTIVQKHKQLGNGVPGALAHGWGVEFGKAWLETLQQGGGGGGGGEGEAERAPSSLVEAAQDTRYPENISTPASTSTTTRDGGLEQATRSAYSTVKTVARTRRARRVIEDSEDEDEEQGGSQHMSRMDITSRSSLITTTERPRLGRSRQGPPFKPNETIVISSDEEEYWSALDDSKLSLSPLPRKHCVKSPTKLPFGQTLRDQEPGTKPARAAQPCPVPVPVPVPDPARPSRTQRTSEFGKKREAPMGPGDEKDGREDCDDNDLVYLETSQAKKARV</sequence>
<dbReference type="Pfam" id="PF25423">
    <property type="entry name" value="DUF7893"/>
    <property type="match status" value="1"/>
</dbReference>
<dbReference type="Gene3D" id="3.40.50.150">
    <property type="entry name" value="Vaccinia Virus protein VP39"/>
    <property type="match status" value="1"/>
</dbReference>
<comment type="caution">
    <text evidence="8">The sequence shown here is derived from an EMBL/GenBank/DDBJ whole genome shotgun (WGS) entry which is preliminary data.</text>
</comment>
<dbReference type="GO" id="GO:0003886">
    <property type="term" value="F:DNA (cytosine-5-)-methyltransferase activity"/>
    <property type="evidence" value="ECO:0007669"/>
    <property type="project" value="UniProtKB-EC"/>
</dbReference>
<dbReference type="eggNOG" id="ENOG502QPKK">
    <property type="taxonomic scope" value="Eukaryota"/>
</dbReference>
<dbReference type="GO" id="GO:0044027">
    <property type="term" value="P:negative regulation of gene expression via chromosomal CpG island methylation"/>
    <property type="evidence" value="ECO:0007669"/>
    <property type="project" value="TreeGrafter"/>
</dbReference>
<feature type="compositionally biased region" description="Polar residues" evidence="6">
    <location>
        <begin position="111"/>
        <end position="120"/>
    </location>
</feature>
<feature type="compositionally biased region" description="Basic and acidic residues" evidence="6">
    <location>
        <begin position="1192"/>
        <end position="1210"/>
    </location>
</feature>
<evidence type="ECO:0000256" key="3">
    <source>
        <dbReference type="ARBA" id="ARBA00022679"/>
    </source>
</evidence>
<evidence type="ECO:0000256" key="6">
    <source>
        <dbReference type="SAM" id="MobiDB-lite"/>
    </source>
</evidence>
<evidence type="ECO:0000256" key="4">
    <source>
        <dbReference type="ARBA" id="ARBA00022691"/>
    </source>
</evidence>
<evidence type="ECO:0000256" key="5">
    <source>
        <dbReference type="PROSITE-ProRule" id="PRU01016"/>
    </source>
</evidence>
<gene>
    <name evidence="8" type="ORF">CLCR_09467</name>
</gene>
<feature type="domain" description="DUF7893" evidence="7">
    <location>
        <begin position="264"/>
        <end position="360"/>
    </location>
</feature>
<keyword evidence="3 5" id="KW-0808">Transferase</keyword>
<dbReference type="GO" id="GO:0032259">
    <property type="term" value="P:methylation"/>
    <property type="evidence" value="ECO:0007669"/>
    <property type="project" value="UniProtKB-KW"/>
</dbReference>
<protein>
    <recommendedName>
        <fullName evidence="1">DNA (cytosine-5-)-methyltransferase</fullName>
        <ecNumber evidence="1">2.1.1.37</ecNumber>
    </recommendedName>
</protein>